<feature type="signal peptide" evidence="3">
    <location>
        <begin position="1"/>
        <end position="22"/>
    </location>
</feature>
<evidence type="ECO:0000313" key="6">
    <source>
        <dbReference type="Proteomes" id="UP000226429"/>
    </source>
</evidence>
<protein>
    <recommendedName>
        <fullName evidence="2">Superoxide dismutase [Cu-Zn]</fullName>
        <ecNumber evidence="2">1.15.1.1</ecNumber>
    </recommendedName>
</protein>
<reference evidence="5 6" key="2">
    <citation type="journal article" date="2018" name="J. Invertebr. Pathol.">
        <title>'Candidatus Aquirickettsiella gammari' (Gammaproteobacteria: Legionellales: Coxiellaceae): A bacterial pathogen of the freshwater crustacean Gammarus fossarum (Malacostraca: Amphipoda).</title>
        <authorList>
            <person name="Bojko J."/>
            <person name="Dunn A.M."/>
            <person name="Stebbing P.D."/>
            <person name="van Aerle R."/>
            <person name="Bacela-Spychalska K."/>
            <person name="Bean T.P."/>
            <person name="Urrutia A."/>
            <person name="Stentiford G.D."/>
        </authorList>
    </citation>
    <scope>NUCLEOTIDE SEQUENCE [LARGE SCALE GENOMIC DNA]</scope>
    <source>
        <strain evidence="5">RA15029</strain>
    </source>
</reference>
<dbReference type="InterPro" id="IPR024134">
    <property type="entry name" value="SOD_Cu/Zn_/chaperone"/>
</dbReference>
<comment type="similarity">
    <text evidence="1 2">Belongs to the Cu-Zn superoxide dismutase family.</text>
</comment>
<dbReference type="PANTHER" id="PTHR10003">
    <property type="entry name" value="SUPEROXIDE DISMUTASE CU-ZN -RELATED"/>
    <property type="match status" value="1"/>
</dbReference>
<dbReference type="SUPFAM" id="SSF49329">
    <property type="entry name" value="Cu,Zn superoxide dismutase-like"/>
    <property type="match status" value="1"/>
</dbReference>
<keyword evidence="2" id="KW-0186">Copper</keyword>
<dbReference type="Gene3D" id="2.60.40.200">
    <property type="entry name" value="Superoxide dismutase, copper/zinc binding domain"/>
    <property type="match status" value="1"/>
</dbReference>
<keyword evidence="6" id="KW-1185">Reference proteome</keyword>
<evidence type="ECO:0000256" key="3">
    <source>
        <dbReference type="SAM" id="SignalP"/>
    </source>
</evidence>
<sequence length="166" mass="17202">MFNRLKYIAASICLSLSTVAYAGISIPMYLTAQQGLGKPIGTITATESPYGVLLTPNLHGLPPGPHGFHIHENPSCLDNGMAAGDHLDPAHSKQHLGPYGKGHVGDLPALEVDNNGNASLPLLAPSLHLVKLKNHALIIHAGSDNYADIPAKLGGGGARIACGVIK</sequence>
<comment type="cofactor">
    <cofactor evidence="2">
        <name>Cu cation</name>
        <dbReference type="ChEBI" id="CHEBI:23378"/>
    </cofactor>
    <text evidence="2">Binds 1 copper ion per subunit.</text>
</comment>
<gene>
    <name evidence="5" type="ORF">CFE62_003320</name>
</gene>
<dbReference type="EMBL" id="NMOS02000007">
    <property type="protein sequence ID" value="RDH40537.1"/>
    <property type="molecule type" value="Genomic_DNA"/>
</dbReference>
<keyword evidence="3" id="KW-0732">Signal</keyword>
<name>A0A370CJK1_9COXI</name>
<dbReference type="Proteomes" id="UP000226429">
    <property type="component" value="Unassembled WGS sequence"/>
</dbReference>
<evidence type="ECO:0000256" key="1">
    <source>
        <dbReference type="ARBA" id="ARBA00010457"/>
    </source>
</evidence>
<dbReference type="Pfam" id="PF00080">
    <property type="entry name" value="Sod_Cu"/>
    <property type="match status" value="1"/>
</dbReference>
<dbReference type="EC" id="1.15.1.1" evidence="2"/>
<comment type="catalytic activity">
    <reaction evidence="2">
        <text>2 superoxide + 2 H(+) = H2O2 + O2</text>
        <dbReference type="Rhea" id="RHEA:20696"/>
        <dbReference type="ChEBI" id="CHEBI:15378"/>
        <dbReference type="ChEBI" id="CHEBI:15379"/>
        <dbReference type="ChEBI" id="CHEBI:16240"/>
        <dbReference type="ChEBI" id="CHEBI:18421"/>
        <dbReference type="EC" id="1.15.1.1"/>
    </reaction>
</comment>
<dbReference type="CDD" id="cd00305">
    <property type="entry name" value="Cu-Zn_Superoxide_Dismutase"/>
    <property type="match status" value="1"/>
</dbReference>
<dbReference type="InterPro" id="IPR036423">
    <property type="entry name" value="SOD-like_Cu/Zn_dom_sf"/>
</dbReference>
<dbReference type="InterPro" id="IPR018152">
    <property type="entry name" value="SOD_Cu/Zn_BS"/>
</dbReference>
<dbReference type="GO" id="GO:0005507">
    <property type="term" value="F:copper ion binding"/>
    <property type="evidence" value="ECO:0007669"/>
    <property type="project" value="InterPro"/>
</dbReference>
<proteinExistence type="inferred from homology"/>
<evidence type="ECO:0000313" key="5">
    <source>
        <dbReference type="EMBL" id="RDH40537.1"/>
    </source>
</evidence>
<comment type="function">
    <text evidence="2">Destroys radicals which are normally produced within the cells and which are toxic to biological systems.</text>
</comment>
<evidence type="ECO:0000259" key="4">
    <source>
        <dbReference type="Pfam" id="PF00080"/>
    </source>
</evidence>
<evidence type="ECO:0000256" key="2">
    <source>
        <dbReference type="RuleBase" id="RU000393"/>
    </source>
</evidence>
<reference evidence="5 6" key="1">
    <citation type="journal article" date="2017" name="Int. J. Syst. Evol. Microbiol.">
        <title>Aquarickettsiella crustaci n. gen. n. sp. (Gammaproteobacteria: Legionellales: Coxiellaceae); a bacterial pathogen of the freshwater crustacean: Gammarus fossarum (Malacostraca: Amphipoda).</title>
        <authorList>
            <person name="Bojko J."/>
            <person name="Dunn A.M."/>
            <person name="Stebbing P.D."/>
            <person name="Van Aerle R."/>
            <person name="Bacela-Spychalska K."/>
            <person name="Bean T.P."/>
            <person name="Stentiford G.D."/>
        </authorList>
    </citation>
    <scope>NUCLEOTIDE SEQUENCE [LARGE SCALE GENOMIC DNA]</scope>
    <source>
        <strain evidence="5">RA15029</strain>
    </source>
</reference>
<dbReference type="InterPro" id="IPR001424">
    <property type="entry name" value="SOD_Cu_Zn_dom"/>
</dbReference>
<organism evidence="5 6">
    <name type="scientific">Candidatus Aquirickettsiella gammari</name>
    <dbReference type="NCBI Taxonomy" id="2016198"/>
    <lineage>
        <taxon>Bacteria</taxon>
        <taxon>Pseudomonadati</taxon>
        <taxon>Pseudomonadota</taxon>
        <taxon>Gammaproteobacteria</taxon>
        <taxon>Legionellales</taxon>
        <taxon>Coxiellaceae</taxon>
        <taxon>Candidatus Aquirickettsiella</taxon>
    </lineage>
</organism>
<keyword evidence="2" id="KW-0560">Oxidoreductase</keyword>
<comment type="caution">
    <text evidence="5">The sequence shown here is derived from an EMBL/GenBank/DDBJ whole genome shotgun (WGS) entry which is preliminary data.</text>
</comment>
<comment type="cofactor">
    <cofactor evidence="2">
        <name>Zn(2+)</name>
        <dbReference type="ChEBI" id="CHEBI:29105"/>
    </cofactor>
    <text evidence="2">Binds 1 zinc ion per subunit.</text>
</comment>
<dbReference type="GO" id="GO:0004784">
    <property type="term" value="F:superoxide dismutase activity"/>
    <property type="evidence" value="ECO:0007669"/>
    <property type="project" value="UniProtKB-EC"/>
</dbReference>
<accession>A0A370CJK1</accession>
<dbReference type="PROSITE" id="PS00332">
    <property type="entry name" value="SOD_CU_ZN_2"/>
    <property type="match status" value="1"/>
</dbReference>
<keyword evidence="2" id="KW-0862">Zinc</keyword>
<feature type="chain" id="PRO_5016793893" description="Superoxide dismutase [Cu-Zn]" evidence="3">
    <location>
        <begin position="23"/>
        <end position="166"/>
    </location>
</feature>
<feature type="domain" description="Superoxide dismutase copper/zinc binding" evidence="4">
    <location>
        <begin position="41"/>
        <end position="165"/>
    </location>
</feature>
<keyword evidence="2" id="KW-0479">Metal-binding</keyword>
<dbReference type="AlphaFoldDB" id="A0A370CJK1"/>